<protein>
    <recommendedName>
        <fullName evidence="3">3D domain-containing protein</fullName>
    </recommendedName>
</protein>
<evidence type="ECO:0008006" key="3">
    <source>
        <dbReference type="Google" id="ProtNLM"/>
    </source>
</evidence>
<organism evidence="1 2">
    <name type="scientific">Candidatus Harrisonbacteria bacterium CG10_big_fil_rev_8_21_14_0_10_40_38</name>
    <dbReference type="NCBI Taxonomy" id="1974583"/>
    <lineage>
        <taxon>Bacteria</taxon>
        <taxon>Candidatus Harrisoniibacteriota</taxon>
    </lineage>
</organism>
<evidence type="ECO:0000313" key="1">
    <source>
        <dbReference type="EMBL" id="PIR89433.1"/>
    </source>
</evidence>
<gene>
    <name evidence="1" type="ORF">COU07_00845</name>
</gene>
<evidence type="ECO:0000313" key="2">
    <source>
        <dbReference type="Proteomes" id="UP000231157"/>
    </source>
</evidence>
<dbReference type="EMBL" id="PFAZ01000001">
    <property type="protein sequence ID" value="PIR89433.1"/>
    <property type="molecule type" value="Genomic_DNA"/>
</dbReference>
<name>A0A2H0USS9_9BACT</name>
<dbReference type="AlphaFoldDB" id="A0A2H0USS9"/>
<proteinExistence type="predicted"/>
<sequence length="105" mass="11683">MKPERKVAAEISAYCPCSKCCGPFADRRTAVNWSAWNQTGVAADFDLIPKGTKIDIPGLGTRIVDDTGPWVRKFGPRGEIRLCVRFLTHKEAVEWGKKTLPVTIH</sequence>
<accession>A0A2H0USS9</accession>
<reference evidence="2" key="1">
    <citation type="submission" date="2017-09" db="EMBL/GenBank/DDBJ databases">
        <title>Depth-based differentiation of microbial function through sediment-hosted aquifers and enrichment of novel symbionts in the deep terrestrial subsurface.</title>
        <authorList>
            <person name="Probst A.J."/>
            <person name="Ladd B."/>
            <person name="Jarett J.K."/>
            <person name="Geller-Mcgrath D.E."/>
            <person name="Sieber C.M.K."/>
            <person name="Emerson J.B."/>
            <person name="Anantharaman K."/>
            <person name="Thomas B.C."/>
            <person name="Malmstrom R."/>
            <person name="Stieglmeier M."/>
            <person name="Klingl A."/>
            <person name="Woyke T."/>
            <person name="Ryan C.M."/>
            <person name="Banfield J.F."/>
        </authorList>
    </citation>
    <scope>NUCLEOTIDE SEQUENCE [LARGE SCALE GENOMIC DNA]</scope>
</reference>
<dbReference type="Proteomes" id="UP000231157">
    <property type="component" value="Unassembled WGS sequence"/>
</dbReference>
<comment type="caution">
    <text evidence="1">The sequence shown here is derived from an EMBL/GenBank/DDBJ whole genome shotgun (WGS) entry which is preliminary data.</text>
</comment>
<dbReference type="CDD" id="cd22786">
    <property type="entry name" value="DPBB_YuiC-like"/>
    <property type="match status" value="1"/>
</dbReference>